<dbReference type="InterPro" id="IPR011989">
    <property type="entry name" value="ARM-like"/>
</dbReference>
<dbReference type="SUPFAM" id="SSF48371">
    <property type="entry name" value="ARM repeat"/>
    <property type="match status" value="1"/>
</dbReference>
<evidence type="ECO:0000313" key="6">
    <source>
        <dbReference type="EMBL" id="KAG2484131.1"/>
    </source>
</evidence>
<evidence type="ECO:0000256" key="5">
    <source>
        <dbReference type="SAM" id="MobiDB-lite"/>
    </source>
</evidence>
<feature type="repeat" description="ARM" evidence="4">
    <location>
        <begin position="472"/>
        <end position="518"/>
    </location>
</feature>
<keyword evidence="7" id="KW-1185">Reference proteome</keyword>
<dbReference type="Pfam" id="PF00514">
    <property type="entry name" value="Arm"/>
    <property type="match status" value="1"/>
</dbReference>
<name>A0A835XKW7_9CHLO</name>
<comment type="caution">
    <text evidence="6">The sequence shown here is derived from an EMBL/GenBank/DDBJ whole genome shotgun (WGS) entry which is preliminary data.</text>
</comment>
<evidence type="ECO:0000256" key="3">
    <source>
        <dbReference type="ARBA" id="ARBA00022927"/>
    </source>
</evidence>
<dbReference type="AlphaFoldDB" id="A0A835XKW7"/>
<evidence type="ECO:0000256" key="4">
    <source>
        <dbReference type="PROSITE-ProRule" id="PRU00259"/>
    </source>
</evidence>
<dbReference type="EMBL" id="JAEHOE010000156">
    <property type="protein sequence ID" value="KAG2484131.1"/>
    <property type="molecule type" value="Genomic_DNA"/>
</dbReference>
<comment type="similarity">
    <text evidence="1">Belongs to the importin alpha family.</text>
</comment>
<dbReference type="PROSITE" id="PS50176">
    <property type="entry name" value="ARM_REPEAT"/>
    <property type="match status" value="1"/>
</dbReference>
<dbReference type="InterPro" id="IPR016024">
    <property type="entry name" value="ARM-type_fold"/>
</dbReference>
<feature type="compositionally biased region" description="Low complexity" evidence="5">
    <location>
        <begin position="275"/>
        <end position="293"/>
    </location>
</feature>
<sequence length="668" mass="68778">MSTRQGPLPPGLDRAASLGSRTVRDSFRISTDRQKRKSENQLPAVLDQPSPAANGTTPRPASATQSGKLKPAASIKEQPPAKIEQAPSVSRGSAVLTGVPSRRVPLSRSNSLAAAAAAGVNDAASRPAPRVARFGSAPLSCLVPLAPPLAGAAPTALPAETAAHLVALAGGDAAARCAAAAHVRGVLCSEAHRGAGGVQALLDAKALEPLVRVVKAGPQAARLDAVWALTNIAASPVFRHAEDLADEPGCLESLVALVNNGRQRPGFSQSAGRTASGRPASGTGAGAAATAVGPQPPEVVEQAVWALGNVAGAQHPDHKQQALADQVLEAGALKAVLGVMAAEADAGAGRAAGGGGGGGPLVLRTATWCLQNLGKHKREKEMVDAIPLVTRLLQEAGDVEVLTCCAWVLAYLGSNEDNKSHLKQALPALPRLVQWVREASSSLATPSLFSLGTMCTGYMKALDYSQEVVEAGGVPAMLSFLKTASVSAKRDMVKEALFALSNVAGANNATVKAMLDAGVFPDVIALLRASAGDEEIVTECLYVLTNPWDPLVGIEVPTAQGLLDAGILQELSSLLVPTAPPERLGLVLKGLADGLKRGQQLMTHAANMMLLEHGREGMAELPPPKNPIVELYVSLGTVKAIESFNAHPDEDVATRANGIMSVLQFFMT</sequence>
<feature type="region of interest" description="Disordered" evidence="5">
    <location>
        <begin position="265"/>
        <end position="294"/>
    </location>
</feature>
<dbReference type="InterPro" id="IPR000225">
    <property type="entry name" value="Armadillo"/>
</dbReference>
<keyword evidence="3" id="KW-0653">Protein transport</keyword>
<feature type="compositionally biased region" description="Polar residues" evidence="5">
    <location>
        <begin position="51"/>
        <end position="67"/>
    </location>
</feature>
<dbReference type="GO" id="GO:0015031">
    <property type="term" value="P:protein transport"/>
    <property type="evidence" value="ECO:0007669"/>
    <property type="project" value="UniProtKB-KW"/>
</dbReference>
<evidence type="ECO:0008006" key="8">
    <source>
        <dbReference type="Google" id="ProtNLM"/>
    </source>
</evidence>
<organism evidence="6 7">
    <name type="scientific">Edaphochlamys debaryana</name>
    <dbReference type="NCBI Taxonomy" id="47281"/>
    <lineage>
        <taxon>Eukaryota</taxon>
        <taxon>Viridiplantae</taxon>
        <taxon>Chlorophyta</taxon>
        <taxon>core chlorophytes</taxon>
        <taxon>Chlorophyceae</taxon>
        <taxon>CS clade</taxon>
        <taxon>Chlamydomonadales</taxon>
        <taxon>Chlamydomonadales incertae sedis</taxon>
        <taxon>Edaphochlamys</taxon>
    </lineage>
</organism>
<evidence type="ECO:0000313" key="7">
    <source>
        <dbReference type="Proteomes" id="UP000612055"/>
    </source>
</evidence>
<feature type="compositionally biased region" description="Basic and acidic residues" evidence="5">
    <location>
        <begin position="22"/>
        <end position="39"/>
    </location>
</feature>
<keyword evidence="2" id="KW-0813">Transport</keyword>
<feature type="region of interest" description="Disordered" evidence="5">
    <location>
        <begin position="1"/>
        <end position="94"/>
    </location>
</feature>
<dbReference type="Proteomes" id="UP000612055">
    <property type="component" value="Unassembled WGS sequence"/>
</dbReference>
<dbReference type="OrthoDB" id="534157at2759"/>
<dbReference type="PANTHER" id="PTHR23316">
    <property type="entry name" value="IMPORTIN ALPHA"/>
    <property type="match status" value="1"/>
</dbReference>
<gene>
    <name evidence="6" type="ORF">HYH03_017013</name>
</gene>
<reference evidence="6" key="1">
    <citation type="journal article" date="2020" name="bioRxiv">
        <title>Comparative genomics of Chlamydomonas.</title>
        <authorList>
            <person name="Craig R.J."/>
            <person name="Hasan A.R."/>
            <person name="Ness R.W."/>
            <person name="Keightley P.D."/>
        </authorList>
    </citation>
    <scope>NUCLEOTIDE SEQUENCE</scope>
    <source>
        <strain evidence="6">CCAP 11/70</strain>
    </source>
</reference>
<dbReference type="Gene3D" id="1.25.10.10">
    <property type="entry name" value="Leucine-rich Repeat Variant"/>
    <property type="match status" value="1"/>
</dbReference>
<evidence type="ECO:0000256" key="2">
    <source>
        <dbReference type="ARBA" id="ARBA00022448"/>
    </source>
</evidence>
<evidence type="ECO:0000256" key="1">
    <source>
        <dbReference type="ARBA" id="ARBA00010394"/>
    </source>
</evidence>
<protein>
    <recommendedName>
        <fullName evidence="8">Importin subunit alpha</fullName>
    </recommendedName>
</protein>
<dbReference type="SMART" id="SM00185">
    <property type="entry name" value="ARM"/>
    <property type="match status" value="7"/>
</dbReference>
<accession>A0A835XKW7</accession>
<proteinExistence type="inferred from homology"/>